<dbReference type="InterPro" id="IPR026037">
    <property type="entry name" value="PgpA"/>
</dbReference>
<proteinExistence type="predicted"/>
<comment type="function">
    <text evidence="1">Lipid phosphatase which dephosphorylates phosphatidylglycerophosphate (PGP) to phosphatidylglycerol (PG).</text>
</comment>
<keyword evidence="1" id="KW-0443">Lipid metabolism</keyword>
<reference evidence="4 5" key="1">
    <citation type="submission" date="2018-04" db="EMBL/GenBank/DDBJ databases">
        <title>Polynucleobacter sp. UH21B genome.</title>
        <authorList>
            <person name="Hahn M.W."/>
        </authorList>
    </citation>
    <scope>NUCLEOTIDE SEQUENCE [LARGE SCALE GENOMIC DNA]</scope>
    <source>
        <strain evidence="4 5">MWH-UH21B</strain>
    </source>
</reference>
<evidence type="ECO:0000256" key="1">
    <source>
        <dbReference type="PIRNR" id="PIRNR006162"/>
    </source>
</evidence>
<dbReference type="InterPro" id="IPR007686">
    <property type="entry name" value="YutG/PgpA"/>
</dbReference>
<dbReference type="Pfam" id="PF04608">
    <property type="entry name" value="PgpA"/>
    <property type="match status" value="1"/>
</dbReference>
<keyword evidence="1 2" id="KW-0472">Membrane</keyword>
<comment type="cofactor">
    <cofactor evidence="1">
        <name>Mg(2+)</name>
        <dbReference type="ChEBI" id="CHEBI:18420"/>
    </cofactor>
</comment>
<dbReference type="GO" id="GO:0009395">
    <property type="term" value="P:phospholipid catabolic process"/>
    <property type="evidence" value="ECO:0007669"/>
    <property type="project" value="UniProtKB-KW"/>
</dbReference>
<keyword evidence="2" id="KW-1133">Transmembrane helix</keyword>
<dbReference type="PANTHER" id="PTHR36305">
    <property type="entry name" value="PHOSPHATIDYLGLYCEROPHOSPHATASE A"/>
    <property type="match status" value="1"/>
</dbReference>
<dbReference type="PANTHER" id="PTHR36305:SF1">
    <property type="entry name" value="PHOSPHATIDYLGLYCEROPHOSPHATASE A"/>
    <property type="match status" value="1"/>
</dbReference>
<dbReference type="KEGG" id="ptrp:DCO17_01150"/>
<dbReference type="Proteomes" id="UP000503312">
    <property type="component" value="Chromosome"/>
</dbReference>
<organism evidence="4 5">
    <name type="scientific">Polynucleobacter tropicus</name>
    <dbReference type="NCBI Taxonomy" id="1743174"/>
    <lineage>
        <taxon>Bacteria</taxon>
        <taxon>Pseudomonadati</taxon>
        <taxon>Pseudomonadota</taxon>
        <taxon>Betaproteobacteria</taxon>
        <taxon>Burkholderiales</taxon>
        <taxon>Burkholderiaceae</taxon>
        <taxon>Polynucleobacter</taxon>
    </lineage>
</organism>
<dbReference type="PIRSF" id="PIRSF006162">
    <property type="entry name" value="PgpA"/>
    <property type="match status" value="1"/>
</dbReference>
<dbReference type="EMBL" id="CP028942">
    <property type="protein sequence ID" value="QKM63956.1"/>
    <property type="molecule type" value="Genomic_DNA"/>
</dbReference>
<keyword evidence="1" id="KW-0479">Metal-binding</keyword>
<keyword evidence="1" id="KW-1003">Cell membrane</keyword>
<protein>
    <recommendedName>
        <fullName evidence="1">Phosphatidylglycerophosphatase A</fullName>
        <ecNumber evidence="1">3.1.3.27</ecNumber>
    </recommendedName>
    <alternativeName>
        <fullName evidence="1">Phosphatidylglycerolphosphate phosphatase A</fullName>
    </alternativeName>
</protein>
<feature type="transmembrane region" description="Helical" evidence="2">
    <location>
        <begin position="29"/>
        <end position="57"/>
    </location>
</feature>
<evidence type="ECO:0000259" key="3">
    <source>
        <dbReference type="Pfam" id="PF04608"/>
    </source>
</evidence>
<dbReference type="GO" id="GO:0046872">
    <property type="term" value="F:metal ion binding"/>
    <property type="evidence" value="ECO:0007669"/>
    <property type="project" value="UniProtKB-KW"/>
</dbReference>
<evidence type="ECO:0000313" key="4">
    <source>
        <dbReference type="EMBL" id="QKM63956.1"/>
    </source>
</evidence>
<comment type="pathway">
    <text evidence="1">Phospholipid metabolism; phosphatidylglycerol biosynthesis; phosphatidylglycerol from CDP-diacylglycerol: step 2/2.</text>
</comment>
<evidence type="ECO:0000256" key="2">
    <source>
        <dbReference type="SAM" id="Phobius"/>
    </source>
</evidence>
<dbReference type="SUPFAM" id="SSF101307">
    <property type="entry name" value="YutG-like"/>
    <property type="match status" value="1"/>
</dbReference>
<keyword evidence="1" id="KW-1208">Phospholipid metabolism</keyword>
<keyword evidence="1" id="KW-0442">Lipid degradation</keyword>
<dbReference type="EC" id="3.1.3.27" evidence="1"/>
<comment type="catalytic activity">
    <reaction evidence="1">
        <text>a 1,2-diacyl-sn-glycero-3-phospho-(1'-sn-glycero-3'-phosphate) + H2O = a 1,2-diacyl-sn-glycero-3-phospho-(1'-sn-glycerol) + phosphate</text>
        <dbReference type="Rhea" id="RHEA:33751"/>
        <dbReference type="ChEBI" id="CHEBI:15377"/>
        <dbReference type="ChEBI" id="CHEBI:43474"/>
        <dbReference type="ChEBI" id="CHEBI:60110"/>
        <dbReference type="ChEBI" id="CHEBI:64716"/>
        <dbReference type="EC" id="3.1.3.27"/>
    </reaction>
</comment>
<keyword evidence="1" id="KW-0460">Magnesium</keyword>
<feature type="transmembrane region" description="Helical" evidence="2">
    <location>
        <begin position="106"/>
        <end position="130"/>
    </location>
</feature>
<keyword evidence="1" id="KW-0997">Cell inner membrane</keyword>
<dbReference type="InterPro" id="IPR036681">
    <property type="entry name" value="PgpA-like_sf"/>
</dbReference>
<dbReference type="UniPathway" id="UPA00084">
    <property type="reaction ID" value="UER00504"/>
</dbReference>
<keyword evidence="1 2" id="KW-0812">Transmembrane</keyword>
<comment type="subcellular location">
    <subcellularLocation>
        <location evidence="1">Cell inner membrane</location>
        <topology evidence="1">Multi-pass membrane protein</topology>
    </subcellularLocation>
</comment>
<dbReference type="GO" id="GO:0005886">
    <property type="term" value="C:plasma membrane"/>
    <property type="evidence" value="ECO:0007669"/>
    <property type="project" value="UniProtKB-SubCell"/>
</dbReference>
<feature type="transmembrane region" description="Helical" evidence="2">
    <location>
        <begin position="69"/>
        <end position="86"/>
    </location>
</feature>
<feature type="domain" description="YutG/PgpA" evidence="3">
    <location>
        <begin position="30"/>
        <end position="188"/>
    </location>
</feature>
<dbReference type="GO" id="GO:0008962">
    <property type="term" value="F:phosphatidylglycerophosphatase activity"/>
    <property type="evidence" value="ECO:0007669"/>
    <property type="project" value="UniProtKB-EC"/>
</dbReference>
<accession>A0A6M9Q1M2</accession>
<evidence type="ECO:0000313" key="5">
    <source>
        <dbReference type="Proteomes" id="UP000503312"/>
    </source>
</evidence>
<keyword evidence="5" id="KW-1185">Reference proteome</keyword>
<dbReference type="GO" id="GO:0006655">
    <property type="term" value="P:phosphatidylglycerol biosynthetic process"/>
    <property type="evidence" value="ECO:0007669"/>
    <property type="project" value="UniProtKB-UniPathway"/>
</dbReference>
<dbReference type="RefSeq" id="WP_173955000.1">
    <property type="nucleotide sequence ID" value="NZ_CP028942.1"/>
</dbReference>
<name>A0A6M9Q1M2_9BURK</name>
<keyword evidence="1" id="KW-0595">Phospholipid degradation</keyword>
<dbReference type="CDD" id="cd06971">
    <property type="entry name" value="PgpA"/>
    <property type="match status" value="1"/>
</dbReference>
<gene>
    <name evidence="4" type="ORF">DCO17_01150</name>
</gene>
<keyword evidence="1" id="KW-0378">Hydrolase</keyword>
<dbReference type="AlphaFoldDB" id="A0A6M9Q1M2"/>
<sequence>MNNTVNNTTTQELAIKPNFKWMLGDMNRVLAFGFGSGLSAMAPGTAGTLWAWAIYLIADYIFPLSGTPALLWALAAGFIWGCRICGFASEELGKRDFGGIVWDEMIAFWVILALIMPSNLWIQILAFALFRFFDAVKPGPIGWIDRHFKNKEKLDEPSTQLQIWWRGFGIMIDDLAAALSTLLVIALIQIIAIYMA</sequence>
<feature type="transmembrane region" description="Helical" evidence="2">
    <location>
        <begin position="175"/>
        <end position="195"/>
    </location>
</feature>